<proteinExistence type="predicted"/>
<comment type="caution">
    <text evidence="1">The sequence shown here is derived from an EMBL/GenBank/DDBJ whole genome shotgun (WGS) entry which is preliminary data.</text>
</comment>
<reference evidence="1 2" key="1">
    <citation type="submission" date="2024-02" db="EMBL/GenBank/DDBJ databases">
        <authorList>
            <person name="Chen Y."/>
            <person name="Shah S."/>
            <person name="Dougan E. K."/>
            <person name="Thang M."/>
            <person name="Chan C."/>
        </authorList>
    </citation>
    <scope>NUCLEOTIDE SEQUENCE [LARGE SCALE GENOMIC DNA]</scope>
</reference>
<dbReference type="InterPro" id="IPR008978">
    <property type="entry name" value="HSP20-like_chaperone"/>
</dbReference>
<dbReference type="Proteomes" id="UP001642484">
    <property type="component" value="Unassembled WGS sequence"/>
</dbReference>
<dbReference type="EMBL" id="CAXAMN010008868">
    <property type="protein sequence ID" value="CAK9026768.1"/>
    <property type="molecule type" value="Genomic_DNA"/>
</dbReference>
<name>A0ABP0KJA2_9DINO</name>
<dbReference type="Gene3D" id="2.60.40.790">
    <property type="match status" value="1"/>
</dbReference>
<evidence type="ECO:0008006" key="3">
    <source>
        <dbReference type="Google" id="ProtNLM"/>
    </source>
</evidence>
<sequence>MEREPCAKAITDKYYWSQSLQEVTMEVEVGDCKARSAKTTTHTQLRDRWTNNHAIPEGEGGDHSYQAGRAAAAYRSGCLKTCRLTVKRGEETQLMGKLHEKVLPEELLAVIISLQKSRENWWKCVLEGDPEIDTTKVESTRKMEEYDGETQGAIRKIMFDQNQKLQGKPSSDQIRTAEMMKDAWNAPGSPFAGTEFDPTLLNLSGPVGEDFFKAMEDKRIEGARQRLQPATHPASHCFKRQVSRSTAFPVSLSLQASSSAQQ</sequence>
<keyword evidence="2" id="KW-1185">Reference proteome</keyword>
<protein>
    <recommendedName>
        <fullName evidence="3">NudC domain-containing protein 3</fullName>
    </recommendedName>
</protein>
<accession>A0ABP0KJA2</accession>
<dbReference type="InterPro" id="IPR037898">
    <property type="entry name" value="NudC_fam"/>
</dbReference>
<evidence type="ECO:0000313" key="1">
    <source>
        <dbReference type="EMBL" id="CAK9026768.1"/>
    </source>
</evidence>
<organism evidence="1 2">
    <name type="scientific">Durusdinium trenchii</name>
    <dbReference type="NCBI Taxonomy" id="1381693"/>
    <lineage>
        <taxon>Eukaryota</taxon>
        <taxon>Sar</taxon>
        <taxon>Alveolata</taxon>
        <taxon>Dinophyceae</taxon>
        <taxon>Suessiales</taxon>
        <taxon>Symbiodiniaceae</taxon>
        <taxon>Durusdinium</taxon>
    </lineage>
</organism>
<evidence type="ECO:0000313" key="2">
    <source>
        <dbReference type="Proteomes" id="UP001642484"/>
    </source>
</evidence>
<dbReference type="PANTHER" id="PTHR12356">
    <property type="entry name" value="NUCLEAR MOVEMENT PROTEIN NUDC"/>
    <property type="match status" value="1"/>
</dbReference>
<dbReference type="PANTHER" id="PTHR12356:SF3">
    <property type="entry name" value="NUCLEAR MIGRATION PROTEIN NUDC"/>
    <property type="match status" value="1"/>
</dbReference>
<gene>
    <name evidence="1" type="ORF">CCMP2556_LOCUS16510</name>
</gene>
<dbReference type="SUPFAM" id="SSF49764">
    <property type="entry name" value="HSP20-like chaperones"/>
    <property type="match status" value="1"/>
</dbReference>